<organism evidence="2 3">
    <name type="scientific">Leptothrix cholodnii (strain ATCC 51168 / LMG 8142 / SP-6)</name>
    <name type="common">Leptothrix discophora (strain SP-6)</name>
    <dbReference type="NCBI Taxonomy" id="395495"/>
    <lineage>
        <taxon>Bacteria</taxon>
        <taxon>Pseudomonadati</taxon>
        <taxon>Pseudomonadota</taxon>
        <taxon>Betaproteobacteria</taxon>
        <taxon>Burkholderiales</taxon>
        <taxon>Sphaerotilaceae</taxon>
        <taxon>Leptothrix</taxon>
    </lineage>
</organism>
<evidence type="ECO:0000313" key="3">
    <source>
        <dbReference type="Proteomes" id="UP000001693"/>
    </source>
</evidence>
<dbReference type="InterPro" id="IPR012433">
    <property type="entry name" value="Imm11"/>
</dbReference>
<evidence type="ECO:0000259" key="1">
    <source>
        <dbReference type="Pfam" id="PF07791"/>
    </source>
</evidence>
<protein>
    <recommendedName>
        <fullName evidence="1">Immunity MXAN-0049 protein domain-containing protein</fullName>
    </recommendedName>
</protein>
<dbReference type="HOGENOM" id="CLU_120443_1_0_4"/>
<keyword evidence="3" id="KW-1185">Reference proteome</keyword>
<dbReference type="eggNOG" id="ENOG5032N0C">
    <property type="taxonomic scope" value="Bacteria"/>
</dbReference>
<sequence length="199" mass="21892">MATRPAPSSHVVWAHDLVEGACALSGMTGFDDDWKLLYGESVADDFPGQARFAMNPDTPDDIGLTDSLRNIDRLIVASQALRDLIEAQQPDAVEYLPVSILNHKKRLVKAAYCVVHPIHPVDCLDVAACKPTYGRIQKTAIKAVRRLVIDESRIPAGRLLLRPAGFTKVILVHRSLADRIDAAGLTGMRWIELSDYPEA</sequence>
<proteinExistence type="predicted"/>
<feature type="domain" description="Immunity MXAN-0049 protein" evidence="1">
    <location>
        <begin position="44"/>
        <end position="193"/>
    </location>
</feature>
<dbReference type="Pfam" id="PF07791">
    <property type="entry name" value="Imm11"/>
    <property type="match status" value="1"/>
</dbReference>
<evidence type="ECO:0000313" key="2">
    <source>
        <dbReference type="EMBL" id="ACB36327.1"/>
    </source>
</evidence>
<reference evidence="2 3" key="1">
    <citation type="submission" date="2008-03" db="EMBL/GenBank/DDBJ databases">
        <title>Complete sequence of Leptothrix cholodnii SP-6.</title>
        <authorList>
            <consortium name="US DOE Joint Genome Institute"/>
            <person name="Copeland A."/>
            <person name="Lucas S."/>
            <person name="Lapidus A."/>
            <person name="Glavina del Rio T."/>
            <person name="Dalin E."/>
            <person name="Tice H."/>
            <person name="Bruce D."/>
            <person name="Goodwin L."/>
            <person name="Pitluck S."/>
            <person name="Chertkov O."/>
            <person name="Brettin T."/>
            <person name="Detter J.C."/>
            <person name="Han C."/>
            <person name="Kuske C.R."/>
            <person name="Schmutz J."/>
            <person name="Larimer F."/>
            <person name="Land M."/>
            <person name="Hauser L."/>
            <person name="Kyrpides N."/>
            <person name="Lykidis A."/>
            <person name="Emerson D."/>
            <person name="Richardson P."/>
        </authorList>
    </citation>
    <scope>NUCLEOTIDE SEQUENCE [LARGE SCALE GENOMIC DNA]</scope>
    <source>
        <strain evidence="3">ATCC 51168 / LMG 8142 / SP-6</strain>
    </source>
</reference>
<gene>
    <name evidence="2" type="ordered locus">Lcho_4075</name>
</gene>
<dbReference type="RefSeq" id="WP_012349070.1">
    <property type="nucleotide sequence ID" value="NC_010524.1"/>
</dbReference>
<dbReference type="AlphaFoldDB" id="B1XWX8"/>
<name>B1XWX8_LEPCP</name>
<dbReference type="STRING" id="395495.Lcho_4075"/>
<dbReference type="EMBL" id="CP001013">
    <property type="protein sequence ID" value="ACB36327.1"/>
    <property type="molecule type" value="Genomic_DNA"/>
</dbReference>
<accession>B1XWX8</accession>
<dbReference type="KEGG" id="lch:Lcho_4075"/>
<dbReference type="Proteomes" id="UP000001693">
    <property type="component" value="Chromosome"/>
</dbReference>